<accession>A0A563TX35</accession>
<reference evidence="1 2" key="1">
    <citation type="submission" date="2019-07" db="EMBL/GenBank/DDBJ databases">
        <authorList>
            <person name="Kim J."/>
        </authorList>
    </citation>
    <scope>NUCLEOTIDE SEQUENCE [LARGE SCALE GENOMIC DNA]</scope>
    <source>
        <strain evidence="1 2">MJ1a</strain>
    </source>
</reference>
<dbReference type="EMBL" id="VOEI01000009">
    <property type="protein sequence ID" value="TWR23803.1"/>
    <property type="molecule type" value="Genomic_DNA"/>
</dbReference>
<keyword evidence="2" id="KW-1185">Reference proteome</keyword>
<dbReference type="RefSeq" id="WP_146273387.1">
    <property type="nucleotide sequence ID" value="NZ_VOEI01000009.1"/>
</dbReference>
<comment type="caution">
    <text evidence="1">The sequence shown here is derived from an EMBL/GenBank/DDBJ whole genome shotgun (WGS) entry which is preliminary data.</text>
</comment>
<evidence type="ECO:0000313" key="2">
    <source>
        <dbReference type="Proteomes" id="UP000318010"/>
    </source>
</evidence>
<dbReference type="Proteomes" id="UP000318010">
    <property type="component" value="Unassembled WGS sequence"/>
</dbReference>
<dbReference type="OrthoDB" id="7041856at2"/>
<proteinExistence type="predicted"/>
<evidence type="ECO:0000313" key="1">
    <source>
        <dbReference type="EMBL" id="TWR23803.1"/>
    </source>
</evidence>
<organism evidence="1 2">
    <name type="scientific">Mucilaginibacter achroorhodeus</name>
    <dbReference type="NCBI Taxonomy" id="2599294"/>
    <lineage>
        <taxon>Bacteria</taxon>
        <taxon>Pseudomonadati</taxon>
        <taxon>Bacteroidota</taxon>
        <taxon>Sphingobacteriia</taxon>
        <taxon>Sphingobacteriales</taxon>
        <taxon>Sphingobacteriaceae</taxon>
        <taxon>Mucilaginibacter</taxon>
    </lineage>
</organism>
<gene>
    <name evidence="1" type="ORF">FPZ42_18665</name>
</gene>
<sequence>MENYLATIKQINWLDKEALEAEVLFEIRGEAFWAFSYPCEFSAGETTLVSLSFLEEDISETTFWHENNAQKKVVIRSERDNLRYYCYGRLVGINPVTTDCGVLTFSNGDWINDASVIGQYVYFVISRLDVLKA</sequence>
<dbReference type="AlphaFoldDB" id="A0A563TX35"/>
<protein>
    <submittedName>
        <fullName evidence="1">Uncharacterized protein</fullName>
    </submittedName>
</protein>
<name>A0A563TX35_9SPHI</name>